<proteinExistence type="predicted"/>
<reference evidence="1" key="1">
    <citation type="submission" date="2021-02" db="EMBL/GenBank/DDBJ databases">
        <authorList>
            <person name="Nowell W R."/>
        </authorList>
    </citation>
    <scope>NUCLEOTIDE SEQUENCE</scope>
</reference>
<dbReference type="EMBL" id="CAJOAY010016484">
    <property type="protein sequence ID" value="CAF4301415.1"/>
    <property type="molecule type" value="Genomic_DNA"/>
</dbReference>
<evidence type="ECO:0000313" key="2">
    <source>
        <dbReference type="Proteomes" id="UP000663881"/>
    </source>
</evidence>
<organism evidence="1 2">
    <name type="scientific">Adineta steineri</name>
    <dbReference type="NCBI Taxonomy" id="433720"/>
    <lineage>
        <taxon>Eukaryota</taxon>
        <taxon>Metazoa</taxon>
        <taxon>Spiralia</taxon>
        <taxon>Gnathifera</taxon>
        <taxon>Rotifera</taxon>
        <taxon>Eurotatoria</taxon>
        <taxon>Bdelloidea</taxon>
        <taxon>Adinetida</taxon>
        <taxon>Adinetidae</taxon>
        <taxon>Adineta</taxon>
    </lineage>
</organism>
<name>A0A820HWD7_9BILA</name>
<sequence>MSCGRSLSSQILSAPT</sequence>
<feature type="non-terminal residue" evidence="1">
    <location>
        <position position="16"/>
    </location>
</feature>
<comment type="caution">
    <text evidence="1">The sequence shown here is derived from an EMBL/GenBank/DDBJ whole genome shotgun (WGS) entry which is preliminary data.</text>
</comment>
<gene>
    <name evidence="1" type="ORF">OKA104_LOCUS46225</name>
</gene>
<evidence type="ECO:0000313" key="1">
    <source>
        <dbReference type="EMBL" id="CAF4301415.1"/>
    </source>
</evidence>
<accession>A0A820HWD7</accession>
<dbReference type="AlphaFoldDB" id="A0A820HWD7"/>
<feature type="non-terminal residue" evidence="1">
    <location>
        <position position="1"/>
    </location>
</feature>
<protein>
    <submittedName>
        <fullName evidence="1">Uncharacterized protein</fullName>
    </submittedName>
</protein>
<dbReference type="Proteomes" id="UP000663881">
    <property type="component" value="Unassembled WGS sequence"/>
</dbReference>